<evidence type="ECO:0000313" key="2">
    <source>
        <dbReference type="Proteomes" id="UP000276215"/>
    </source>
</evidence>
<sequence>MNLNPGGEAPSMRDTWFINYMGNFVFQSMNFPNLPHILAIHHGKPKGLKVILPECEL</sequence>
<accession>A0A3N4JC84</accession>
<dbReference type="EMBL" id="ML120443">
    <property type="protein sequence ID" value="RPA94040.1"/>
    <property type="molecule type" value="Genomic_DNA"/>
</dbReference>
<gene>
    <name evidence="1" type="ORF">L873DRAFT_1814958</name>
</gene>
<proteinExistence type="predicted"/>
<reference evidence="1 2" key="1">
    <citation type="journal article" date="2018" name="Nat. Ecol. Evol.">
        <title>Pezizomycetes genomes reveal the molecular basis of ectomycorrhizal truffle lifestyle.</title>
        <authorList>
            <person name="Murat C."/>
            <person name="Payen T."/>
            <person name="Noel B."/>
            <person name="Kuo A."/>
            <person name="Morin E."/>
            <person name="Chen J."/>
            <person name="Kohler A."/>
            <person name="Krizsan K."/>
            <person name="Balestrini R."/>
            <person name="Da Silva C."/>
            <person name="Montanini B."/>
            <person name="Hainaut M."/>
            <person name="Levati E."/>
            <person name="Barry K.W."/>
            <person name="Belfiori B."/>
            <person name="Cichocki N."/>
            <person name="Clum A."/>
            <person name="Dockter R.B."/>
            <person name="Fauchery L."/>
            <person name="Guy J."/>
            <person name="Iotti M."/>
            <person name="Le Tacon F."/>
            <person name="Lindquist E.A."/>
            <person name="Lipzen A."/>
            <person name="Malagnac F."/>
            <person name="Mello A."/>
            <person name="Molinier V."/>
            <person name="Miyauchi S."/>
            <person name="Poulain J."/>
            <person name="Riccioni C."/>
            <person name="Rubini A."/>
            <person name="Sitrit Y."/>
            <person name="Splivallo R."/>
            <person name="Traeger S."/>
            <person name="Wang M."/>
            <person name="Zifcakova L."/>
            <person name="Wipf D."/>
            <person name="Zambonelli A."/>
            <person name="Paolocci F."/>
            <person name="Nowrousian M."/>
            <person name="Ottonello S."/>
            <person name="Baldrian P."/>
            <person name="Spatafora J.W."/>
            <person name="Henrissat B."/>
            <person name="Nagy L.G."/>
            <person name="Aury J.M."/>
            <person name="Wincker P."/>
            <person name="Grigoriev I.V."/>
            <person name="Bonfante P."/>
            <person name="Martin F.M."/>
        </authorList>
    </citation>
    <scope>NUCLEOTIDE SEQUENCE [LARGE SCALE GENOMIC DNA]</scope>
    <source>
        <strain evidence="1 2">120613-1</strain>
    </source>
</reference>
<dbReference type="AlphaFoldDB" id="A0A3N4JC84"/>
<organism evidence="1 2">
    <name type="scientific">Choiromyces venosus 120613-1</name>
    <dbReference type="NCBI Taxonomy" id="1336337"/>
    <lineage>
        <taxon>Eukaryota</taxon>
        <taxon>Fungi</taxon>
        <taxon>Dikarya</taxon>
        <taxon>Ascomycota</taxon>
        <taxon>Pezizomycotina</taxon>
        <taxon>Pezizomycetes</taxon>
        <taxon>Pezizales</taxon>
        <taxon>Tuberaceae</taxon>
        <taxon>Choiromyces</taxon>
    </lineage>
</organism>
<protein>
    <submittedName>
        <fullName evidence="1">Uncharacterized protein</fullName>
    </submittedName>
</protein>
<name>A0A3N4JC84_9PEZI</name>
<evidence type="ECO:0000313" key="1">
    <source>
        <dbReference type="EMBL" id="RPA94040.1"/>
    </source>
</evidence>
<dbReference type="Proteomes" id="UP000276215">
    <property type="component" value="Unassembled WGS sequence"/>
</dbReference>
<keyword evidence="2" id="KW-1185">Reference proteome</keyword>